<dbReference type="GO" id="GO:0003677">
    <property type="term" value="F:DNA binding"/>
    <property type="evidence" value="ECO:0007669"/>
    <property type="project" value="UniProtKB-KW"/>
</dbReference>
<feature type="region of interest" description="Disordered" evidence="7">
    <location>
        <begin position="1"/>
        <end position="42"/>
    </location>
</feature>
<evidence type="ECO:0000256" key="7">
    <source>
        <dbReference type="SAM" id="MobiDB-lite"/>
    </source>
</evidence>
<dbReference type="GeneID" id="28855956"/>
<evidence type="ECO:0000256" key="3">
    <source>
        <dbReference type="ARBA" id="ARBA00023015"/>
    </source>
</evidence>
<accession>A0A179F9U9</accession>
<dbReference type="RefSeq" id="XP_018139765.1">
    <property type="nucleotide sequence ID" value="XM_018291962.1"/>
</dbReference>
<keyword evidence="3" id="KW-0805">Transcription regulation</keyword>
<evidence type="ECO:0000256" key="6">
    <source>
        <dbReference type="ARBA" id="ARBA00023242"/>
    </source>
</evidence>
<evidence type="ECO:0000313" key="10">
    <source>
        <dbReference type="Proteomes" id="UP000078397"/>
    </source>
</evidence>
<keyword evidence="4" id="KW-0238">DNA-binding</keyword>
<keyword evidence="6" id="KW-0539">Nucleus</keyword>
<keyword evidence="10" id="KW-1185">Reference proteome</keyword>
<comment type="similarity">
    <text evidence="2">Belongs to the transcriptional coactivator PC4 family.</text>
</comment>
<reference evidence="9 10" key="1">
    <citation type="journal article" date="2016" name="PLoS Pathog.">
        <title>Biosynthesis of antibiotic leucinostatins in bio-control fungus Purpureocillium lilacinum and their inhibition on phytophthora revealed by genome mining.</title>
        <authorList>
            <person name="Wang G."/>
            <person name="Liu Z."/>
            <person name="Lin R."/>
            <person name="Li E."/>
            <person name="Mao Z."/>
            <person name="Ling J."/>
            <person name="Yang Y."/>
            <person name="Yin W.B."/>
            <person name="Xie B."/>
        </authorList>
    </citation>
    <scope>NUCLEOTIDE SEQUENCE [LARGE SCALE GENOMIC DNA]</scope>
    <source>
        <strain evidence="9">170</strain>
    </source>
</reference>
<protein>
    <submittedName>
        <fullName evidence="9">Transcriptional coactivator p15 family protein</fullName>
    </submittedName>
</protein>
<dbReference type="KEGG" id="pchm:VFPPC_14192"/>
<evidence type="ECO:0000256" key="4">
    <source>
        <dbReference type="ARBA" id="ARBA00023125"/>
    </source>
</evidence>
<dbReference type="STRING" id="1380566.A0A179F9U9"/>
<dbReference type="Proteomes" id="UP000078397">
    <property type="component" value="Unassembled WGS sequence"/>
</dbReference>
<evidence type="ECO:0000313" key="9">
    <source>
        <dbReference type="EMBL" id="OAQ62061.1"/>
    </source>
</evidence>
<feature type="compositionally biased region" description="Acidic residues" evidence="7">
    <location>
        <begin position="111"/>
        <end position="120"/>
    </location>
</feature>
<dbReference type="GO" id="GO:0060261">
    <property type="term" value="P:positive regulation of transcription initiation by RNA polymerase II"/>
    <property type="evidence" value="ECO:0007669"/>
    <property type="project" value="InterPro"/>
</dbReference>
<dbReference type="InterPro" id="IPR003173">
    <property type="entry name" value="PC4_C"/>
</dbReference>
<dbReference type="OrthoDB" id="2505440at2759"/>
<dbReference type="AlphaFoldDB" id="A0A179F9U9"/>
<keyword evidence="5" id="KW-0804">Transcription</keyword>
<comment type="subcellular location">
    <subcellularLocation>
        <location evidence="1">Nucleus</location>
    </subcellularLocation>
</comment>
<comment type="caution">
    <text evidence="9">The sequence shown here is derived from an EMBL/GenBank/DDBJ whole genome shotgun (WGS) entry which is preliminary data.</text>
</comment>
<dbReference type="GO" id="GO:0005634">
    <property type="term" value="C:nucleus"/>
    <property type="evidence" value="ECO:0007669"/>
    <property type="project" value="UniProtKB-SubCell"/>
</dbReference>
<evidence type="ECO:0000256" key="5">
    <source>
        <dbReference type="ARBA" id="ARBA00023163"/>
    </source>
</evidence>
<dbReference type="PANTHER" id="PTHR13215">
    <property type="entry name" value="RNA POLYMERASE II TRANSCRIPTIONAL COACTIVATOR"/>
    <property type="match status" value="1"/>
</dbReference>
<evidence type="ECO:0000259" key="8">
    <source>
        <dbReference type="Pfam" id="PF02229"/>
    </source>
</evidence>
<sequence>MPPVSKKRAADDSDEDQMVPVKTSKKTKHGMTADGEDDEGNPFWELSNKRRVGVSKFKNMYLVNFREYYEMNGKMLPGKKGISLSVAQYTALLKAVPSINAALRQMGQAVEDVEDLDETTVEPAKRPKKERKTSKANIEATSDEEED</sequence>
<dbReference type="InterPro" id="IPR009044">
    <property type="entry name" value="ssDNA-bd_transcriptional_reg"/>
</dbReference>
<proteinExistence type="inferred from homology"/>
<feature type="region of interest" description="Disordered" evidence="7">
    <location>
        <begin position="111"/>
        <end position="147"/>
    </location>
</feature>
<dbReference type="EMBL" id="LSBJ02000007">
    <property type="protein sequence ID" value="OAQ62061.1"/>
    <property type="molecule type" value="Genomic_DNA"/>
</dbReference>
<feature type="domain" description="Transcriptional coactivator p15 (PC4) C-terminal" evidence="8">
    <location>
        <begin position="44"/>
        <end position="95"/>
    </location>
</feature>
<dbReference type="InterPro" id="IPR045125">
    <property type="entry name" value="Sub1/Tcp4-like"/>
</dbReference>
<organism evidence="9 10">
    <name type="scientific">Pochonia chlamydosporia 170</name>
    <dbReference type="NCBI Taxonomy" id="1380566"/>
    <lineage>
        <taxon>Eukaryota</taxon>
        <taxon>Fungi</taxon>
        <taxon>Dikarya</taxon>
        <taxon>Ascomycota</taxon>
        <taxon>Pezizomycotina</taxon>
        <taxon>Sordariomycetes</taxon>
        <taxon>Hypocreomycetidae</taxon>
        <taxon>Hypocreales</taxon>
        <taxon>Clavicipitaceae</taxon>
        <taxon>Pochonia</taxon>
    </lineage>
</organism>
<evidence type="ECO:0000256" key="2">
    <source>
        <dbReference type="ARBA" id="ARBA00009001"/>
    </source>
</evidence>
<name>A0A179F9U9_METCM</name>
<dbReference type="Gene3D" id="2.30.31.10">
    <property type="entry name" value="Transcriptional Coactivator Pc4, Chain A"/>
    <property type="match status" value="1"/>
</dbReference>
<gene>
    <name evidence="9" type="ORF">VFPPC_14192</name>
</gene>
<dbReference type="GO" id="GO:0003713">
    <property type="term" value="F:transcription coactivator activity"/>
    <property type="evidence" value="ECO:0007669"/>
    <property type="project" value="InterPro"/>
</dbReference>
<dbReference type="SUPFAM" id="SSF54447">
    <property type="entry name" value="ssDNA-binding transcriptional regulator domain"/>
    <property type="match status" value="1"/>
</dbReference>
<evidence type="ECO:0000256" key="1">
    <source>
        <dbReference type="ARBA" id="ARBA00004123"/>
    </source>
</evidence>
<dbReference type="Pfam" id="PF02229">
    <property type="entry name" value="PC4"/>
    <property type="match status" value="1"/>
</dbReference>